<feature type="region of interest" description="Disordered" evidence="1">
    <location>
        <begin position="1"/>
        <end position="22"/>
    </location>
</feature>
<name>A0A2T2P2B9_CORCC</name>
<gene>
    <name evidence="2" type="ORF">BS50DRAFT_583409</name>
</gene>
<organism evidence="2 3">
    <name type="scientific">Corynespora cassiicola Philippines</name>
    <dbReference type="NCBI Taxonomy" id="1448308"/>
    <lineage>
        <taxon>Eukaryota</taxon>
        <taxon>Fungi</taxon>
        <taxon>Dikarya</taxon>
        <taxon>Ascomycota</taxon>
        <taxon>Pezizomycotina</taxon>
        <taxon>Dothideomycetes</taxon>
        <taxon>Pleosporomycetidae</taxon>
        <taxon>Pleosporales</taxon>
        <taxon>Corynesporascaceae</taxon>
        <taxon>Corynespora</taxon>
    </lineage>
</organism>
<reference evidence="2 3" key="1">
    <citation type="journal article" date="2018" name="Front. Microbiol.">
        <title>Genome-Wide Analysis of Corynespora cassiicola Leaf Fall Disease Putative Effectors.</title>
        <authorList>
            <person name="Lopez D."/>
            <person name="Ribeiro S."/>
            <person name="Label P."/>
            <person name="Fumanal B."/>
            <person name="Venisse J.S."/>
            <person name="Kohler A."/>
            <person name="de Oliveira R.R."/>
            <person name="Labutti K."/>
            <person name="Lipzen A."/>
            <person name="Lail K."/>
            <person name="Bauer D."/>
            <person name="Ohm R.A."/>
            <person name="Barry K.W."/>
            <person name="Spatafora J."/>
            <person name="Grigoriev I.V."/>
            <person name="Martin F.M."/>
            <person name="Pujade-Renaud V."/>
        </authorList>
    </citation>
    <scope>NUCLEOTIDE SEQUENCE [LARGE SCALE GENOMIC DNA]</scope>
    <source>
        <strain evidence="2 3">Philippines</strain>
    </source>
</reference>
<keyword evidence="3" id="KW-1185">Reference proteome</keyword>
<sequence>MALSRPCSAICDPSPQSLSPGKRRALQFRDTRDATVKCHCGGIPPAPSVEWIWITSQQHAFRDSHRTRQHQALLSRRAGPIWADFASSLNPRHTRPSPRRTGIPLPHHLSEHSAESWLHGRPIAQIHLPTAPSFARYIPRLPINHVAQASVRFLPMSVIMCNCPFQASLAGE</sequence>
<protein>
    <submittedName>
        <fullName evidence="2">Uncharacterized protein</fullName>
    </submittedName>
</protein>
<dbReference type="Proteomes" id="UP000240883">
    <property type="component" value="Unassembled WGS sequence"/>
</dbReference>
<dbReference type="EMBL" id="KZ678130">
    <property type="protein sequence ID" value="PSN71773.1"/>
    <property type="molecule type" value="Genomic_DNA"/>
</dbReference>
<evidence type="ECO:0000313" key="3">
    <source>
        <dbReference type="Proteomes" id="UP000240883"/>
    </source>
</evidence>
<evidence type="ECO:0000313" key="2">
    <source>
        <dbReference type="EMBL" id="PSN71773.1"/>
    </source>
</evidence>
<dbReference type="AlphaFoldDB" id="A0A2T2P2B9"/>
<evidence type="ECO:0000256" key="1">
    <source>
        <dbReference type="SAM" id="MobiDB-lite"/>
    </source>
</evidence>
<proteinExistence type="predicted"/>
<accession>A0A2T2P2B9</accession>